<dbReference type="GO" id="GO:0008117">
    <property type="term" value="F:sphinganine-1-phosphate aldolase activity"/>
    <property type="evidence" value="ECO:0007669"/>
    <property type="project" value="TreeGrafter"/>
</dbReference>
<dbReference type="InterPro" id="IPR015424">
    <property type="entry name" value="PyrdxlP-dep_Trfase"/>
</dbReference>
<comment type="cofactor">
    <cofactor evidence="1">
        <name>pyridoxal 5'-phosphate</name>
        <dbReference type="ChEBI" id="CHEBI:597326"/>
    </cofactor>
</comment>
<keyword evidence="2" id="KW-0663">Pyridoxal phosphate</keyword>
<dbReference type="GO" id="GO:0016020">
    <property type="term" value="C:membrane"/>
    <property type="evidence" value="ECO:0007669"/>
    <property type="project" value="GOC"/>
</dbReference>
<keyword evidence="3" id="KW-0456">Lyase</keyword>
<dbReference type="PANTHER" id="PTHR42735">
    <property type="match status" value="1"/>
</dbReference>
<proteinExistence type="predicted"/>
<organism evidence="5 6">
    <name type="scientific">Heligmosomoides polygyrus</name>
    <name type="common">Parasitic roundworm</name>
    <dbReference type="NCBI Taxonomy" id="6339"/>
    <lineage>
        <taxon>Eukaryota</taxon>
        <taxon>Metazoa</taxon>
        <taxon>Ecdysozoa</taxon>
        <taxon>Nematoda</taxon>
        <taxon>Chromadorea</taxon>
        <taxon>Rhabditida</taxon>
        <taxon>Rhabditina</taxon>
        <taxon>Rhabditomorpha</taxon>
        <taxon>Strongyloidea</taxon>
        <taxon>Heligmosomidae</taxon>
        <taxon>Heligmosomoides</taxon>
    </lineage>
</organism>
<sequence length="301" mass="34724">MSHPQSNPMWRIVFEHVDEARAFINRQCSTLESWQIMSYTIAACFFMIWVRRMNTSDKPFVQRFRTTVYAIIRSLPWVKRRVKADLERARREIEEEVHQCDMKRDFYKFLPEHPISGEEILSEARQYAAMGERRYMEHYDPLTRTQDLALCAKMLDLFSHSDPHRSDAFPGARKMEAEILRMSLSMFHGGQEACGVVAGGGTEVMLLACLAYRNRGIARGMYRPEIIAPSTAHPAVDKAAELFGMTVRRIPVREDDRVHAAAVKRAIGPHTCMVSKEDFSCYWSSSSVLFTAKVKRYVGRM</sequence>
<keyword evidence="5" id="KW-1185">Reference proteome</keyword>
<dbReference type="Proteomes" id="UP000050761">
    <property type="component" value="Unassembled WGS sequence"/>
</dbReference>
<dbReference type="AlphaFoldDB" id="A0A183GAJ4"/>
<dbReference type="Gene3D" id="3.40.640.10">
    <property type="entry name" value="Type I PLP-dependent aspartate aminotransferase-like (Major domain)"/>
    <property type="match status" value="1"/>
</dbReference>
<dbReference type="InterPro" id="IPR050477">
    <property type="entry name" value="GrpII_AminoAcid_Decarb"/>
</dbReference>
<dbReference type="WBParaSite" id="HPBE_0001904401-mRNA-1">
    <property type="protein sequence ID" value="HPBE_0001904401-mRNA-1"/>
    <property type="gene ID" value="HPBE_0001904401"/>
</dbReference>
<dbReference type="EMBL" id="UZAH01031088">
    <property type="protein sequence ID" value="VDP13813.1"/>
    <property type="molecule type" value="Genomic_DNA"/>
</dbReference>
<evidence type="ECO:0000256" key="1">
    <source>
        <dbReference type="ARBA" id="ARBA00001933"/>
    </source>
</evidence>
<reference evidence="6" key="2">
    <citation type="submission" date="2019-09" db="UniProtKB">
        <authorList>
            <consortium name="WormBaseParasite"/>
        </authorList>
    </citation>
    <scope>IDENTIFICATION</scope>
</reference>
<evidence type="ECO:0000313" key="6">
    <source>
        <dbReference type="WBParaSite" id="HPBE_0001904401-mRNA-1"/>
    </source>
</evidence>
<accession>A0A3P8EWW1</accession>
<evidence type="ECO:0000313" key="5">
    <source>
        <dbReference type="Proteomes" id="UP000050761"/>
    </source>
</evidence>
<dbReference type="SUPFAM" id="SSF53383">
    <property type="entry name" value="PLP-dependent transferases"/>
    <property type="match status" value="1"/>
</dbReference>
<dbReference type="PANTHER" id="PTHR42735:SF6">
    <property type="entry name" value="SPHINGOSINE-1-PHOSPHATE LYASE 1"/>
    <property type="match status" value="1"/>
</dbReference>
<evidence type="ECO:0000256" key="2">
    <source>
        <dbReference type="ARBA" id="ARBA00022898"/>
    </source>
</evidence>
<dbReference type="GO" id="GO:0005783">
    <property type="term" value="C:endoplasmic reticulum"/>
    <property type="evidence" value="ECO:0007669"/>
    <property type="project" value="TreeGrafter"/>
</dbReference>
<reference evidence="4 5" key="1">
    <citation type="submission" date="2018-11" db="EMBL/GenBank/DDBJ databases">
        <authorList>
            <consortium name="Pathogen Informatics"/>
        </authorList>
    </citation>
    <scope>NUCLEOTIDE SEQUENCE [LARGE SCALE GENOMIC DNA]</scope>
</reference>
<evidence type="ECO:0000313" key="4">
    <source>
        <dbReference type="EMBL" id="VDP13813.1"/>
    </source>
</evidence>
<gene>
    <name evidence="4" type="ORF">HPBE_LOCUS19043</name>
</gene>
<dbReference type="InterPro" id="IPR015421">
    <property type="entry name" value="PyrdxlP-dep_Trfase_major"/>
</dbReference>
<evidence type="ECO:0000256" key="3">
    <source>
        <dbReference type="ARBA" id="ARBA00023239"/>
    </source>
</evidence>
<dbReference type="OrthoDB" id="10254570at2759"/>
<name>A0A183GAJ4_HELPZ</name>
<accession>A0A183GAJ4</accession>
<dbReference type="GO" id="GO:0030149">
    <property type="term" value="P:sphingolipid catabolic process"/>
    <property type="evidence" value="ECO:0007669"/>
    <property type="project" value="TreeGrafter"/>
</dbReference>
<protein>
    <submittedName>
        <fullName evidence="6">Aminotran_5 domain-containing protein</fullName>
    </submittedName>
</protein>